<dbReference type="Proteomes" id="UP001180845">
    <property type="component" value="Unassembled WGS sequence"/>
</dbReference>
<name>A0AAE3ZHN4_9ACTN</name>
<keyword evidence="3" id="KW-1185">Reference proteome</keyword>
<dbReference type="AlphaFoldDB" id="A0AAE3ZHN4"/>
<reference evidence="2" key="1">
    <citation type="submission" date="2023-07" db="EMBL/GenBank/DDBJ databases">
        <title>Sequencing the genomes of 1000 actinobacteria strains.</title>
        <authorList>
            <person name="Klenk H.-P."/>
        </authorList>
    </citation>
    <scope>NUCLEOTIDE SEQUENCE</scope>
    <source>
        <strain evidence="2">DSM 45977</strain>
    </source>
</reference>
<evidence type="ECO:0000313" key="3">
    <source>
        <dbReference type="Proteomes" id="UP001180845"/>
    </source>
</evidence>
<evidence type="ECO:0000256" key="1">
    <source>
        <dbReference type="SAM" id="MobiDB-lite"/>
    </source>
</evidence>
<dbReference type="EMBL" id="JAVDXW010000001">
    <property type="protein sequence ID" value="MDR7303397.1"/>
    <property type="molecule type" value="Genomic_DNA"/>
</dbReference>
<feature type="region of interest" description="Disordered" evidence="1">
    <location>
        <begin position="1"/>
        <end position="28"/>
    </location>
</feature>
<proteinExistence type="predicted"/>
<evidence type="ECO:0000313" key="2">
    <source>
        <dbReference type="EMBL" id="MDR7303397.1"/>
    </source>
</evidence>
<organism evidence="2 3">
    <name type="scientific">Haloactinomyces albus</name>
    <dbReference type="NCBI Taxonomy" id="1352928"/>
    <lineage>
        <taxon>Bacteria</taxon>
        <taxon>Bacillati</taxon>
        <taxon>Actinomycetota</taxon>
        <taxon>Actinomycetes</taxon>
        <taxon>Actinopolysporales</taxon>
        <taxon>Actinopolysporaceae</taxon>
        <taxon>Haloactinomyces</taxon>
    </lineage>
</organism>
<gene>
    <name evidence="2" type="ORF">JOF55_003578</name>
</gene>
<feature type="compositionally biased region" description="Polar residues" evidence="1">
    <location>
        <begin position="1"/>
        <end position="10"/>
    </location>
</feature>
<sequence length="114" mass="11525">MATNEGNDTQAAASAPPPKAVKSANGFVGEHGGSARAVVENLGHQAGGRIVLIGDDGALGDVMVADVATAESVVGAVDGLTLSDWDADTTAALQIGPGHRRRMARSHANRSRVK</sequence>
<comment type="caution">
    <text evidence="2">The sequence shown here is derived from an EMBL/GenBank/DDBJ whole genome shotgun (WGS) entry which is preliminary data.</text>
</comment>
<dbReference type="RefSeq" id="WP_310275701.1">
    <property type="nucleotide sequence ID" value="NZ_JAVDXW010000001.1"/>
</dbReference>
<protein>
    <submittedName>
        <fullName evidence="2">Uncharacterized protein</fullName>
    </submittedName>
</protein>
<accession>A0AAE3ZHN4</accession>